<dbReference type="Proteomes" id="UP000193689">
    <property type="component" value="Unassembled WGS sequence"/>
</dbReference>
<reference evidence="1 2" key="1">
    <citation type="submission" date="2016-07" db="EMBL/GenBank/DDBJ databases">
        <title>Pervasive Adenine N6-methylation of Active Genes in Fungi.</title>
        <authorList>
            <consortium name="DOE Joint Genome Institute"/>
            <person name="Mondo S.J."/>
            <person name="Dannebaum R.O."/>
            <person name="Kuo R.C."/>
            <person name="Labutti K."/>
            <person name="Haridas S."/>
            <person name="Kuo A."/>
            <person name="Salamov A."/>
            <person name="Ahrendt S.R."/>
            <person name="Lipzen A."/>
            <person name="Sullivan W."/>
            <person name="Andreopoulos W.B."/>
            <person name="Clum A."/>
            <person name="Lindquist E."/>
            <person name="Daum C."/>
            <person name="Ramamoorthy G.K."/>
            <person name="Gryganskyi A."/>
            <person name="Culley D."/>
            <person name="Magnuson J.K."/>
            <person name="James T.Y."/>
            <person name="O'Malley M.A."/>
            <person name="Stajich J.E."/>
            <person name="Spatafora J.W."/>
            <person name="Visel A."/>
            <person name="Grigoriev I.V."/>
        </authorList>
    </citation>
    <scope>NUCLEOTIDE SEQUENCE [LARGE SCALE GENOMIC DNA]</scope>
    <source>
        <strain evidence="1 2">CBS 129021</strain>
    </source>
</reference>
<dbReference type="RefSeq" id="XP_040718110.1">
    <property type="nucleotide sequence ID" value="XM_040859823.1"/>
</dbReference>
<proteinExistence type="predicted"/>
<organism evidence="1 2">
    <name type="scientific">Pseudomassariella vexata</name>
    <dbReference type="NCBI Taxonomy" id="1141098"/>
    <lineage>
        <taxon>Eukaryota</taxon>
        <taxon>Fungi</taxon>
        <taxon>Dikarya</taxon>
        <taxon>Ascomycota</taxon>
        <taxon>Pezizomycotina</taxon>
        <taxon>Sordariomycetes</taxon>
        <taxon>Xylariomycetidae</taxon>
        <taxon>Amphisphaeriales</taxon>
        <taxon>Pseudomassariaceae</taxon>
        <taxon>Pseudomassariella</taxon>
    </lineage>
</organism>
<protein>
    <submittedName>
        <fullName evidence="1">Uncharacterized protein</fullName>
    </submittedName>
</protein>
<evidence type="ECO:0000313" key="2">
    <source>
        <dbReference type="Proteomes" id="UP000193689"/>
    </source>
</evidence>
<name>A0A1Y2E873_9PEZI</name>
<dbReference type="InParanoid" id="A0A1Y2E873"/>
<dbReference type="EMBL" id="MCFJ01000004">
    <property type="protein sequence ID" value="ORY67486.1"/>
    <property type="molecule type" value="Genomic_DNA"/>
</dbReference>
<keyword evidence="2" id="KW-1185">Reference proteome</keyword>
<sequence>MHERSKTYLHLTCHHPVSQHIWCQASNGNVGIDDINIIELQSGRPGVLLESRGGTWVWYQLRGHSVAVWRHFNNAADGNHPQHLS</sequence>
<comment type="caution">
    <text evidence="1">The sequence shown here is derived from an EMBL/GenBank/DDBJ whole genome shotgun (WGS) entry which is preliminary data.</text>
</comment>
<gene>
    <name evidence="1" type="ORF">BCR38DRAFT_427189</name>
</gene>
<evidence type="ECO:0000313" key="1">
    <source>
        <dbReference type="EMBL" id="ORY67486.1"/>
    </source>
</evidence>
<dbReference type="AlphaFoldDB" id="A0A1Y2E873"/>
<accession>A0A1Y2E873</accession>
<dbReference type="GeneID" id="63776035"/>